<keyword evidence="7 9" id="KW-0234">DNA repair</keyword>
<keyword evidence="6 9" id="KW-0460">Magnesium</keyword>
<dbReference type="SMART" id="SM00484">
    <property type="entry name" value="XPGI"/>
    <property type="match status" value="1"/>
</dbReference>
<dbReference type="InterPro" id="IPR008918">
    <property type="entry name" value="HhH2"/>
</dbReference>
<keyword evidence="4 9" id="KW-0227">DNA damage</keyword>
<dbReference type="PROSITE" id="PS00842">
    <property type="entry name" value="XPG_2"/>
    <property type="match status" value="1"/>
</dbReference>
<organism evidence="12 13">
    <name type="scientific">Physocladia obscura</name>
    <dbReference type="NCBI Taxonomy" id="109957"/>
    <lineage>
        <taxon>Eukaryota</taxon>
        <taxon>Fungi</taxon>
        <taxon>Fungi incertae sedis</taxon>
        <taxon>Chytridiomycota</taxon>
        <taxon>Chytridiomycota incertae sedis</taxon>
        <taxon>Chytridiomycetes</taxon>
        <taxon>Chytridiales</taxon>
        <taxon>Chytriomycetaceae</taxon>
        <taxon>Physocladia</taxon>
    </lineage>
</organism>
<dbReference type="AlphaFoldDB" id="A0AAD5XB82"/>
<dbReference type="GO" id="GO:0005634">
    <property type="term" value="C:nucleus"/>
    <property type="evidence" value="ECO:0007669"/>
    <property type="project" value="UniProtKB-SubCell"/>
</dbReference>
<dbReference type="GO" id="GO:0035312">
    <property type="term" value="F:5'-3' DNA exonuclease activity"/>
    <property type="evidence" value="ECO:0007669"/>
    <property type="project" value="UniProtKB-UniRule"/>
</dbReference>
<keyword evidence="8 9" id="KW-0539">Nucleus</keyword>
<evidence type="ECO:0000313" key="13">
    <source>
        <dbReference type="Proteomes" id="UP001211907"/>
    </source>
</evidence>
<keyword evidence="9" id="KW-0238">DNA-binding</keyword>
<feature type="compositionally biased region" description="Low complexity" evidence="10">
    <location>
        <begin position="292"/>
        <end position="307"/>
    </location>
</feature>
<keyword evidence="13" id="KW-1185">Reference proteome</keyword>
<dbReference type="PANTHER" id="PTHR11081:SF8">
    <property type="entry name" value="EXONUCLEASE 1"/>
    <property type="match status" value="1"/>
</dbReference>
<name>A0AAD5XB82_9FUNG</name>
<evidence type="ECO:0000256" key="4">
    <source>
        <dbReference type="ARBA" id="ARBA00022763"/>
    </source>
</evidence>
<comment type="subcellular location">
    <subcellularLocation>
        <location evidence="1 9">Nucleus</location>
    </subcellularLocation>
</comment>
<keyword evidence="2 9" id="KW-0540">Nuclease</keyword>
<dbReference type="Proteomes" id="UP001211907">
    <property type="component" value="Unassembled WGS sequence"/>
</dbReference>
<evidence type="ECO:0000256" key="5">
    <source>
        <dbReference type="ARBA" id="ARBA00022801"/>
    </source>
</evidence>
<feature type="non-terminal residue" evidence="12">
    <location>
        <position position="1"/>
    </location>
</feature>
<evidence type="ECO:0000256" key="3">
    <source>
        <dbReference type="ARBA" id="ARBA00022723"/>
    </source>
</evidence>
<dbReference type="PRINTS" id="PR00853">
    <property type="entry name" value="XPGRADSUPER"/>
</dbReference>
<dbReference type="GO" id="GO:0003677">
    <property type="term" value="F:DNA binding"/>
    <property type="evidence" value="ECO:0007669"/>
    <property type="project" value="UniProtKB-UniRule"/>
</dbReference>
<dbReference type="InterPro" id="IPR006084">
    <property type="entry name" value="XPG/Rad2"/>
</dbReference>
<comment type="caution">
    <text evidence="12">The sequence shown here is derived from an EMBL/GenBank/DDBJ whole genome shotgun (WGS) entry which is preliminary data.</text>
</comment>
<evidence type="ECO:0000256" key="7">
    <source>
        <dbReference type="ARBA" id="ARBA00023204"/>
    </source>
</evidence>
<feature type="region of interest" description="Disordered" evidence="10">
    <location>
        <begin position="287"/>
        <end position="315"/>
    </location>
</feature>
<keyword evidence="3 9" id="KW-0479">Metal-binding</keyword>
<dbReference type="PANTHER" id="PTHR11081">
    <property type="entry name" value="FLAP ENDONUCLEASE FAMILY MEMBER"/>
    <property type="match status" value="1"/>
</dbReference>
<dbReference type="FunFam" id="1.10.150.20:FF:000011">
    <property type="entry name" value="exonuclease 1"/>
    <property type="match status" value="1"/>
</dbReference>
<protein>
    <recommendedName>
        <fullName evidence="9">Exonuclease 1</fullName>
        <ecNumber evidence="9">3.1.-.-</ecNumber>
    </recommendedName>
</protein>
<comment type="function">
    <text evidence="9">5'-&gt;3' double-stranded DNA exonuclease which may also possess a cryptic 3'-&gt;5' double-stranded DNA exonuclease activity. Functions in DNA mismatch repair.</text>
</comment>
<keyword evidence="5 9" id="KW-0378">Hydrolase</keyword>
<dbReference type="GO" id="GO:0006310">
    <property type="term" value="P:DNA recombination"/>
    <property type="evidence" value="ECO:0007669"/>
    <property type="project" value="TreeGrafter"/>
</dbReference>
<dbReference type="EMBL" id="JADGJH010003430">
    <property type="protein sequence ID" value="KAJ3090989.1"/>
    <property type="molecule type" value="Genomic_DNA"/>
</dbReference>
<dbReference type="GO" id="GO:0006298">
    <property type="term" value="P:mismatch repair"/>
    <property type="evidence" value="ECO:0007669"/>
    <property type="project" value="TreeGrafter"/>
</dbReference>
<dbReference type="GO" id="GO:0046872">
    <property type="term" value="F:metal ion binding"/>
    <property type="evidence" value="ECO:0007669"/>
    <property type="project" value="UniProtKB-UniRule"/>
</dbReference>
<evidence type="ECO:0000256" key="9">
    <source>
        <dbReference type="RuleBase" id="RU910737"/>
    </source>
</evidence>
<feature type="domain" description="XPG-I" evidence="11">
    <location>
        <begin position="3"/>
        <end position="74"/>
    </location>
</feature>
<evidence type="ECO:0000256" key="8">
    <source>
        <dbReference type="ARBA" id="ARBA00023242"/>
    </source>
</evidence>
<evidence type="ECO:0000256" key="10">
    <source>
        <dbReference type="SAM" id="MobiDB-lite"/>
    </source>
</evidence>
<dbReference type="Gene3D" id="1.10.150.20">
    <property type="entry name" value="5' to 3' exonuclease, C-terminal subdomain"/>
    <property type="match status" value="1"/>
</dbReference>
<dbReference type="SMART" id="SM00279">
    <property type="entry name" value="HhH2"/>
    <property type="match status" value="1"/>
</dbReference>
<dbReference type="GO" id="GO:0017108">
    <property type="term" value="F:5'-flap endonuclease activity"/>
    <property type="evidence" value="ECO:0007669"/>
    <property type="project" value="TreeGrafter"/>
</dbReference>
<evidence type="ECO:0000256" key="1">
    <source>
        <dbReference type="ARBA" id="ARBA00004123"/>
    </source>
</evidence>
<dbReference type="Gene3D" id="3.40.50.1010">
    <property type="entry name" value="5'-nuclease"/>
    <property type="match status" value="1"/>
</dbReference>
<evidence type="ECO:0000259" key="11">
    <source>
        <dbReference type="SMART" id="SM00484"/>
    </source>
</evidence>
<dbReference type="SUPFAM" id="SSF47807">
    <property type="entry name" value="5' to 3' exonuclease, C-terminal subdomain"/>
    <property type="match status" value="1"/>
</dbReference>
<gene>
    <name evidence="12" type="primary">EXO1</name>
    <name evidence="12" type="ORF">HK100_007302</name>
</gene>
<evidence type="ECO:0000256" key="6">
    <source>
        <dbReference type="ARBA" id="ARBA00022842"/>
    </source>
</evidence>
<dbReference type="Pfam" id="PF00867">
    <property type="entry name" value="XPG_I"/>
    <property type="match status" value="1"/>
</dbReference>
<evidence type="ECO:0000256" key="2">
    <source>
        <dbReference type="ARBA" id="ARBA00022722"/>
    </source>
</evidence>
<keyword evidence="9" id="KW-0228">DNA excision</keyword>
<reference evidence="12" key="1">
    <citation type="submission" date="2020-05" db="EMBL/GenBank/DDBJ databases">
        <title>Phylogenomic resolution of chytrid fungi.</title>
        <authorList>
            <person name="Stajich J.E."/>
            <person name="Amses K."/>
            <person name="Simmons R."/>
            <person name="Seto K."/>
            <person name="Myers J."/>
            <person name="Bonds A."/>
            <person name="Quandt C.A."/>
            <person name="Barry K."/>
            <person name="Liu P."/>
            <person name="Grigoriev I."/>
            <person name="Longcore J.E."/>
            <person name="James T.Y."/>
        </authorList>
    </citation>
    <scope>NUCLEOTIDE SEQUENCE</scope>
    <source>
        <strain evidence="12">JEL0513</strain>
    </source>
</reference>
<accession>A0AAD5XB82</accession>
<dbReference type="InterPro" id="IPR029060">
    <property type="entry name" value="PIN-like_dom_sf"/>
</dbReference>
<keyword evidence="9" id="KW-0269">Exonuclease</keyword>
<dbReference type="InterPro" id="IPR006086">
    <property type="entry name" value="XPG-I_dom"/>
</dbReference>
<comment type="similarity">
    <text evidence="9">Belongs to the XPG/RAD2 endonuclease family. EXO1 subfamily.</text>
</comment>
<sequence length="525" mass="59223">VLQKQGIECIVAPYEADAQLAYLEKIHLVDAILTEDSDLLVFGCQRVIFKLDATGNAVQIYAKDFPHVPAMKREWSFDKFRQACILSGCDYLPSLKGVGLKKAFDSIGSFGSAEKTLRIWKTLGKTMNAPPWRQGYEIDFKEAELTFLYQRVYDPIEKKLVYLNDPTQTYENTKDMSRFLGPDLEPTTAQGIAEGRINPYTLKPYNSDDSFLYDEERYNTVSVRASRKLETLPAPIPFDLSTAQKILHLNSFQPAYVIKSVASATSSRYFPQKSDFNLSQSSEKTAVSLTRENSVSSNQISPSSQESLRSKSSDLEPPAMKISSILFSKFQNTEAVAFSDEFSYHSTVARKILIENSKVGVAEEEQEEEDIAIDFENDDPIEALASISSRAKLNLSRFKCNDGEYDGTLKRNNEAWNNEISRKFEKDDQESASFSTFSEQAQYMQWDTKPKYHSPKTQEFVKAAVETSATKLGIFRPYGEQNLYSIPKVAAKALSSTKTPLPQKKRLGAGRPSNSHLITRFFSKK</sequence>
<dbReference type="InterPro" id="IPR036279">
    <property type="entry name" value="5-3_exonuclease_C_sf"/>
</dbReference>
<keyword evidence="9" id="KW-0267">Excision nuclease</keyword>
<dbReference type="SUPFAM" id="SSF88723">
    <property type="entry name" value="PIN domain-like"/>
    <property type="match status" value="1"/>
</dbReference>
<dbReference type="EC" id="3.1.-.-" evidence="9"/>
<dbReference type="CDD" id="cd09901">
    <property type="entry name" value="H3TH_FEN1-like"/>
    <property type="match status" value="1"/>
</dbReference>
<proteinExistence type="inferred from homology"/>
<comment type="cofactor">
    <cofactor evidence="9">
        <name>Mg(2+)</name>
        <dbReference type="ChEBI" id="CHEBI:18420"/>
    </cofactor>
    <text evidence="9">Binds 2 magnesium ions per subunit. They probably participate in the reaction catalyzed by the enzyme. May bind an additional third magnesium ion after substrate binding.</text>
</comment>
<dbReference type="InterPro" id="IPR019974">
    <property type="entry name" value="XPG_CS"/>
</dbReference>
<evidence type="ECO:0000313" key="12">
    <source>
        <dbReference type="EMBL" id="KAJ3090989.1"/>
    </source>
</evidence>